<organism evidence="1">
    <name type="scientific">viral metagenome</name>
    <dbReference type="NCBI Taxonomy" id="1070528"/>
    <lineage>
        <taxon>unclassified sequences</taxon>
        <taxon>metagenomes</taxon>
        <taxon>organismal metagenomes</taxon>
    </lineage>
</organism>
<accession>A0A6C0INH9</accession>
<reference evidence="1" key="1">
    <citation type="journal article" date="2020" name="Nature">
        <title>Giant virus diversity and host interactions through global metagenomics.</title>
        <authorList>
            <person name="Schulz F."/>
            <person name="Roux S."/>
            <person name="Paez-Espino D."/>
            <person name="Jungbluth S."/>
            <person name="Walsh D.A."/>
            <person name="Denef V.J."/>
            <person name="McMahon K.D."/>
            <person name="Konstantinidis K.T."/>
            <person name="Eloe-Fadrosh E.A."/>
            <person name="Kyrpides N.C."/>
            <person name="Woyke T."/>
        </authorList>
    </citation>
    <scope>NUCLEOTIDE SEQUENCE</scope>
    <source>
        <strain evidence="1">GVMAG-M-3300024258-14</strain>
    </source>
</reference>
<dbReference type="AlphaFoldDB" id="A0A6C0INH9"/>
<name>A0A6C0INH9_9ZZZZ</name>
<evidence type="ECO:0008006" key="2">
    <source>
        <dbReference type="Google" id="ProtNLM"/>
    </source>
</evidence>
<evidence type="ECO:0000313" key="1">
    <source>
        <dbReference type="EMBL" id="QHT94045.1"/>
    </source>
</evidence>
<protein>
    <recommendedName>
        <fullName evidence="2">Exostosin GT47 domain-containing protein</fullName>
    </recommendedName>
</protein>
<proteinExistence type="predicted"/>
<dbReference type="EMBL" id="MN740213">
    <property type="protein sequence ID" value="QHT94045.1"/>
    <property type="molecule type" value="Genomic_DNA"/>
</dbReference>
<sequence>MSSKNSLETYLQNIQIGKYIELGDPFISVDIPFSIIHENIIHLRPEQSNFPSTNEILEYVNKQESQQILIITTNVDCSFPRNITDLSLLSNKNIRKIITHNPYIIHEKIFPLPLGPKWQFSSRLPYGETKHLQKKIYLKNCAFNPLDAYNRFNNNRDSKIYLRPMAMSVKHTQNYNRQFSNAVSVNREYICNKINKLKCVDDFSKHRVSTEEYLINLNKYRFVISPHGNGLDSHTTWEALMCGCIPIVPSSPLNSIYKLLPVWVVNDWLEITDETAKKKEEEFLKKIGSSNFNLAFSSGLKEYIISMCS</sequence>